<evidence type="ECO:0000256" key="1">
    <source>
        <dbReference type="SAM" id="SignalP"/>
    </source>
</evidence>
<accession>A0AAP0S096</accession>
<gene>
    <name evidence="2" type="ORF">L1049_017050</name>
</gene>
<dbReference type="Gene3D" id="1.10.287.720">
    <property type="entry name" value="Pollen allergen ole e 6"/>
    <property type="match status" value="1"/>
</dbReference>
<dbReference type="Pfam" id="PF09253">
    <property type="entry name" value="Ole_e_6"/>
    <property type="match status" value="1"/>
</dbReference>
<dbReference type="AlphaFoldDB" id="A0AAP0S096"/>
<dbReference type="SUPFAM" id="SSF111388">
    <property type="entry name" value="Pollen allergen ole e 6"/>
    <property type="match status" value="1"/>
</dbReference>
<sequence length="73" mass="7968">MANKVAALLALCLVLVASVQLRETEATEATNFASCFTSCYDECKAEGYGFTHCEMKCDTDCGNQENRGKIHVI</sequence>
<dbReference type="Proteomes" id="UP001415857">
    <property type="component" value="Unassembled WGS sequence"/>
</dbReference>
<organism evidence="2 3">
    <name type="scientific">Liquidambar formosana</name>
    <name type="common">Formosan gum</name>
    <dbReference type="NCBI Taxonomy" id="63359"/>
    <lineage>
        <taxon>Eukaryota</taxon>
        <taxon>Viridiplantae</taxon>
        <taxon>Streptophyta</taxon>
        <taxon>Embryophyta</taxon>
        <taxon>Tracheophyta</taxon>
        <taxon>Spermatophyta</taxon>
        <taxon>Magnoliopsida</taxon>
        <taxon>eudicotyledons</taxon>
        <taxon>Gunneridae</taxon>
        <taxon>Pentapetalae</taxon>
        <taxon>Saxifragales</taxon>
        <taxon>Altingiaceae</taxon>
        <taxon>Liquidambar</taxon>
    </lineage>
</organism>
<evidence type="ECO:0008006" key="4">
    <source>
        <dbReference type="Google" id="ProtNLM"/>
    </source>
</evidence>
<evidence type="ECO:0000313" key="3">
    <source>
        <dbReference type="Proteomes" id="UP001415857"/>
    </source>
</evidence>
<dbReference type="InterPro" id="IPR036466">
    <property type="entry name" value="Pollen_allergen_ole-e-6_sf"/>
</dbReference>
<keyword evidence="3" id="KW-1185">Reference proteome</keyword>
<comment type="caution">
    <text evidence="2">The sequence shown here is derived from an EMBL/GenBank/DDBJ whole genome shotgun (WGS) entry which is preliminary data.</text>
</comment>
<reference evidence="2 3" key="1">
    <citation type="journal article" date="2024" name="Plant J.">
        <title>Genome sequences and population genomics reveal climatic adaptation and genomic divergence between two closely related sweetgum species.</title>
        <authorList>
            <person name="Xu W.Q."/>
            <person name="Ren C.Q."/>
            <person name="Zhang X.Y."/>
            <person name="Comes H.P."/>
            <person name="Liu X.H."/>
            <person name="Li Y.G."/>
            <person name="Kettle C.J."/>
            <person name="Jalonen R."/>
            <person name="Gaisberger H."/>
            <person name="Ma Y.Z."/>
            <person name="Qiu Y.X."/>
        </authorList>
    </citation>
    <scope>NUCLEOTIDE SEQUENCE [LARGE SCALE GENOMIC DNA]</scope>
    <source>
        <strain evidence="2">Hangzhou</strain>
    </source>
</reference>
<protein>
    <recommendedName>
        <fullName evidence="4">Major pollen allergen Ole e 6-like</fullName>
    </recommendedName>
</protein>
<feature type="signal peptide" evidence="1">
    <location>
        <begin position="1"/>
        <end position="26"/>
    </location>
</feature>
<feature type="chain" id="PRO_5042840408" description="Major pollen allergen Ole e 6-like" evidence="1">
    <location>
        <begin position="27"/>
        <end position="73"/>
    </location>
</feature>
<evidence type="ECO:0000313" key="2">
    <source>
        <dbReference type="EMBL" id="KAK9288591.1"/>
    </source>
</evidence>
<dbReference type="EMBL" id="JBBPBK010000003">
    <property type="protein sequence ID" value="KAK9288591.1"/>
    <property type="molecule type" value="Genomic_DNA"/>
</dbReference>
<dbReference type="PANTHER" id="PTHR35632">
    <property type="entry name" value="MAJOR POLLEN ALLERGEN OLE E 6-LIKE"/>
    <property type="match status" value="1"/>
</dbReference>
<dbReference type="InterPro" id="IPR015333">
    <property type="entry name" value="Pollen_allergen_ole-e-6"/>
</dbReference>
<proteinExistence type="predicted"/>
<keyword evidence="1" id="KW-0732">Signal</keyword>
<dbReference type="PANTHER" id="PTHR35632:SF7">
    <property type="entry name" value="MAJOR POLLEN ALLERGEN OLE E 6-LIKE"/>
    <property type="match status" value="1"/>
</dbReference>
<name>A0AAP0S096_LIQFO</name>